<dbReference type="InterPro" id="IPR000362">
    <property type="entry name" value="Fumarate_lyase_fam"/>
</dbReference>
<dbReference type="InterPro" id="IPR029419">
    <property type="entry name" value="Arg_succ_lyase_C"/>
</dbReference>
<evidence type="ECO:0000313" key="9">
    <source>
        <dbReference type="EMBL" id="GAA4164211.1"/>
    </source>
</evidence>
<gene>
    <name evidence="6 9" type="primary">argH</name>
    <name evidence="9" type="ORF">GCM10022286_25590</name>
</gene>
<dbReference type="HAMAP" id="MF_00006">
    <property type="entry name" value="Arg_succ_lyase"/>
    <property type="match status" value="1"/>
</dbReference>
<dbReference type="PRINTS" id="PR00149">
    <property type="entry name" value="FUMRATELYASE"/>
</dbReference>
<keyword evidence="3 6" id="KW-0055">Arginine biosynthesis</keyword>
<reference evidence="9" key="2">
    <citation type="submission" date="2023-12" db="EMBL/GenBank/DDBJ databases">
        <authorList>
            <person name="Sun Q."/>
            <person name="Inoue M."/>
        </authorList>
    </citation>
    <scope>NUCLEOTIDE SEQUENCE</scope>
    <source>
        <strain evidence="9">JCM 17590</strain>
    </source>
</reference>
<dbReference type="Gene3D" id="1.20.200.10">
    <property type="entry name" value="Fumarase/aspartase (Central domain)"/>
    <property type="match status" value="1"/>
</dbReference>
<protein>
    <recommendedName>
        <fullName evidence="2 6">Argininosuccinate lyase</fullName>
        <shortName evidence="6">ASAL</shortName>
        <ecNumber evidence="2 6">4.3.2.1</ecNumber>
    </recommendedName>
    <alternativeName>
        <fullName evidence="6">Arginosuccinase</fullName>
    </alternativeName>
</protein>
<dbReference type="EC" id="4.3.2.1" evidence="2 6"/>
<comment type="caution">
    <text evidence="9">The sequence shown here is derived from an EMBL/GenBank/DDBJ whole genome shotgun (WGS) entry which is preliminary data.</text>
</comment>
<evidence type="ECO:0000256" key="1">
    <source>
        <dbReference type="ARBA" id="ARBA00004941"/>
    </source>
</evidence>
<evidence type="ECO:0000256" key="3">
    <source>
        <dbReference type="ARBA" id="ARBA00022571"/>
    </source>
</evidence>
<comment type="catalytic activity">
    <reaction evidence="6">
        <text>2-(N(omega)-L-arginino)succinate = fumarate + L-arginine</text>
        <dbReference type="Rhea" id="RHEA:24020"/>
        <dbReference type="ChEBI" id="CHEBI:29806"/>
        <dbReference type="ChEBI" id="CHEBI:32682"/>
        <dbReference type="ChEBI" id="CHEBI:57472"/>
        <dbReference type="EC" id="4.3.2.1"/>
    </reaction>
</comment>
<keyword evidence="6" id="KW-0963">Cytoplasm</keyword>
<evidence type="ECO:0000256" key="6">
    <source>
        <dbReference type="HAMAP-Rule" id="MF_00006"/>
    </source>
</evidence>
<dbReference type="PROSITE" id="PS00163">
    <property type="entry name" value="FUMARATE_LYASES"/>
    <property type="match status" value="1"/>
</dbReference>
<sequence>MPDQVNRAGEAGALWGGRFAGGPSPELARLSKSTHFDWQLAGYDLTGSRAHARALNRAGYLDDAELEGMIAAIDELQRRVDAGEFVPAATDEDVHSALERGLIEIAGAELGGKLRAGRSRNDQIATLIRMLLRDHSAELARLIVDLIDALAAQAEANGSAIMPGRTHLQHAQPVLLAHHLLAHCWPLVRDLERLDDWRRRADSSPYGSGALAGNTLGLDAKLIADELGFAAVAPNSIDATASRDLVAEFAFVTAQIGIDLSRLAEEIILWNTREFGFVTLDDSYSTGSSIMPQKKNPDIAELARGKSGRLIGNLTGLLTTLKGLPLAYNRDLQEDKEPVFDSIETLEILLPAFTGMVATLRFHTDRMRELAPEGYSLATDVAEWLVKQHVPFRDAHEITGSLVSFAESRGIGLEEVDDDSLAAISPHLTPEVRQVLTIEGSVGSRDGIAGTAPARVAEQRALLAERVRQVTARIGATQEAL</sequence>
<dbReference type="InterPro" id="IPR020557">
    <property type="entry name" value="Fumarate_lyase_CS"/>
</dbReference>
<dbReference type="Gene3D" id="1.10.40.30">
    <property type="entry name" value="Fumarase/aspartase (C-terminal domain)"/>
    <property type="match status" value="1"/>
</dbReference>
<dbReference type="EMBL" id="BAABBV010000002">
    <property type="protein sequence ID" value="GAA4164211.1"/>
    <property type="molecule type" value="Genomic_DNA"/>
</dbReference>
<evidence type="ECO:0000256" key="5">
    <source>
        <dbReference type="ARBA" id="ARBA00023239"/>
    </source>
</evidence>
<dbReference type="PANTHER" id="PTHR43814">
    <property type="entry name" value="ARGININOSUCCINATE LYASE"/>
    <property type="match status" value="1"/>
</dbReference>
<dbReference type="PANTHER" id="PTHR43814:SF1">
    <property type="entry name" value="ARGININOSUCCINATE LYASE"/>
    <property type="match status" value="1"/>
</dbReference>
<dbReference type="SUPFAM" id="SSF48557">
    <property type="entry name" value="L-aspartase-like"/>
    <property type="match status" value="1"/>
</dbReference>
<evidence type="ECO:0000256" key="2">
    <source>
        <dbReference type="ARBA" id="ARBA00012338"/>
    </source>
</evidence>
<dbReference type="Pfam" id="PF00206">
    <property type="entry name" value="Lyase_1"/>
    <property type="match status" value="1"/>
</dbReference>
<dbReference type="InterPro" id="IPR024083">
    <property type="entry name" value="Fumarase/histidase_N"/>
</dbReference>
<evidence type="ECO:0000313" key="10">
    <source>
        <dbReference type="Proteomes" id="UP001415169"/>
    </source>
</evidence>
<dbReference type="NCBIfam" id="TIGR00838">
    <property type="entry name" value="argH"/>
    <property type="match status" value="1"/>
</dbReference>
<keyword evidence="5 6" id="KW-0456">Lyase</keyword>
<proteinExistence type="inferred from homology"/>
<evidence type="ECO:0000259" key="7">
    <source>
        <dbReference type="Pfam" id="PF00206"/>
    </source>
</evidence>
<evidence type="ECO:0000256" key="4">
    <source>
        <dbReference type="ARBA" id="ARBA00022605"/>
    </source>
</evidence>
<keyword evidence="10" id="KW-1185">Reference proteome</keyword>
<dbReference type="InterPro" id="IPR022761">
    <property type="entry name" value="Fumarate_lyase_N"/>
</dbReference>
<dbReference type="CDD" id="cd01359">
    <property type="entry name" value="Argininosuccinate_lyase"/>
    <property type="match status" value="1"/>
</dbReference>
<dbReference type="PRINTS" id="PR00145">
    <property type="entry name" value="ARGSUCLYASE"/>
</dbReference>
<dbReference type="GO" id="GO:0016829">
    <property type="term" value="F:lyase activity"/>
    <property type="evidence" value="ECO:0007669"/>
    <property type="project" value="UniProtKB-KW"/>
</dbReference>
<feature type="domain" description="Fumarate lyase N-terminal" evidence="7">
    <location>
        <begin position="27"/>
        <end position="312"/>
    </location>
</feature>
<dbReference type="InterPro" id="IPR009049">
    <property type="entry name" value="Argininosuccinate_lyase"/>
</dbReference>
<comment type="subcellular location">
    <subcellularLocation>
        <location evidence="6">Cytoplasm</location>
    </subcellularLocation>
</comment>
<dbReference type="Proteomes" id="UP001415169">
    <property type="component" value="Unassembled WGS sequence"/>
</dbReference>
<feature type="domain" description="Argininosuccinate lyase C-terminal" evidence="8">
    <location>
        <begin position="375"/>
        <end position="442"/>
    </location>
</feature>
<reference evidence="9" key="1">
    <citation type="journal article" date="2014" name="Int. J. Syst. Evol. Microbiol.">
        <title>Complete genome of a new Firmicutes species belonging to the dominant human colonic microbiota ('Ruminococcus bicirculans') reveals two chromosomes and a selective capacity to utilize plant glucans.</title>
        <authorList>
            <consortium name="NISC Comparative Sequencing Program"/>
            <person name="Wegmann U."/>
            <person name="Louis P."/>
            <person name="Goesmann A."/>
            <person name="Henrissat B."/>
            <person name="Duncan S.H."/>
            <person name="Flint H.J."/>
        </authorList>
    </citation>
    <scope>NUCLEOTIDE SEQUENCE</scope>
    <source>
        <strain evidence="9">JCM 17590</strain>
    </source>
</reference>
<dbReference type="RefSeq" id="WP_344792264.1">
    <property type="nucleotide sequence ID" value="NZ_BAABBV010000002.1"/>
</dbReference>
<dbReference type="Pfam" id="PF14698">
    <property type="entry name" value="ASL_C2"/>
    <property type="match status" value="1"/>
</dbReference>
<dbReference type="InterPro" id="IPR008948">
    <property type="entry name" value="L-Aspartase-like"/>
</dbReference>
<evidence type="ECO:0000259" key="8">
    <source>
        <dbReference type="Pfam" id="PF14698"/>
    </source>
</evidence>
<keyword evidence="4 6" id="KW-0028">Amino-acid biosynthesis</keyword>
<accession>A0ABP7ZM83</accession>
<comment type="similarity">
    <text evidence="6">Belongs to the lyase 1 family. Argininosuccinate lyase subfamily.</text>
</comment>
<organism evidence="9 10">
    <name type="scientific">Gryllotalpicola daejeonensis</name>
    <dbReference type="NCBI Taxonomy" id="993087"/>
    <lineage>
        <taxon>Bacteria</taxon>
        <taxon>Bacillati</taxon>
        <taxon>Actinomycetota</taxon>
        <taxon>Actinomycetes</taxon>
        <taxon>Micrococcales</taxon>
        <taxon>Microbacteriaceae</taxon>
        <taxon>Gryllotalpicola</taxon>
    </lineage>
</organism>
<comment type="pathway">
    <text evidence="1 6">Amino-acid biosynthesis; L-arginine biosynthesis; L-arginine from L-ornithine and carbamoyl phosphate: step 3/3.</text>
</comment>
<name>A0ABP7ZM83_9MICO</name>
<dbReference type="Gene3D" id="1.10.275.10">
    <property type="entry name" value="Fumarase/aspartase (N-terminal domain)"/>
    <property type="match status" value="1"/>
</dbReference>